<dbReference type="AlphaFoldDB" id="A0A2D0NJ23"/>
<dbReference type="Pfam" id="PF07583">
    <property type="entry name" value="PSCyt2"/>
    <property type="match status" value="1"/>
</dbReference>
<protein>
    <recommendedName>
        <fullName evidence="5">Cytochrome c domain-containing protein</fullName>
    </recommendedName>
</protein>
<keyword evidence="3 4" id="KW-0408">Iron</keyword>
<proteinExistence type="predicted"/>
<organism evidence="6 7">
    <name type="scientific">Flavilitoribacter nigricans (strain ATCC 23147 / DSM 23189 / NBRC 102662 / NCIMB 1420 / SS-2)</name>
    <name type="common">Lewinella nigricans</name>
    <dbReference type="NCBI Taxonomy" id="1122177"/>
    <lineage>
        <taxon>Bacteria</taxon>
        <taxon>Pseudomonadati</taxon>
        <taxon>Bacteroidota</taxon>
        <taxon>Saprospiria</taxon>
        <taxon>Saprospirales</taxon>
        <taxon>Lewinellaceae</taxon>
        <taxon>Flavilitoribacter</taxon>
    </lineage>
</organism>
<dbReference type="CDD" id="cd04084">
    <property type="entry name" value="CBM6_xylanase-like"/>
    <property type="match status" value="1"/>
</dbReference>
<evidence type="ECO:0000256" key="3">
    <source>
        <dbReference type="ARBA" id="ARBA00023004"/>
    </source>
</evidence>
<dbReference type="InterPro" id="IPR009056">
    <property type="entry name" value="Cyt_c-like_dom"/>
</dbReference>
<dbReference type="InterPro" id="IPR022655">
    <property type="entry name" value="DUF1553"/>
</dbReference>
<dbReference type="GO" id="GO:0046872">
    <property type="term" value="F:metal ion binding"/>
    <property type="evidence" value="ECO:0007669"/>
    <property type="project" value="UniProtKB-KW"/>
</dbReference>
<gene>
    <name evidence="6" type="ORF">CRP01_04735</name>
</gene>
<name>A0A2D0NJ23_FLAN2</name>
<sequence length="924" mass="105046">MSFRNILLPVLVIGLIGSLSFWQCRSTSATISYNQHIRPIFNAKCLACHGGVRKSGGFSLLFEEEAFAATESGKAAIVPGQHGKSELFRRLTHQDPELRMPLDGQHLTEEEIDLIARWIDEGAKWEEHWAYIPPQPIAIPQSGADWKKNDIDPFVFRKLQALELEPAPEADRSALLRRVSLDLTGLPPTPEAVDAFLTDDSPDAYEKLVDSLLASPHFGEHWAAMWLDLARYADSKGYEKDPYRNIWRYRDWVIGAFNRDLPFDEFTIEQLAGDMLPDPDRDQLIATAFHRNTMTNTEGGTDDEEFRVAAVIDRLNTTYEVWQATTMSCVQCHSHPYDPIRHEAFYESYDYFNQSQDGDLDNEMPRLATFPRVEAERVREIIGFIQDLGPSQTIDTSADLETQIRQALFPELLPTQADDFENVSFNNNGVVSNWIYNLKSIAGKRFRFMFEQVDLDQLEQIRFRYQSQGNDAWIELRIDEPEGRLLAKQQFTANANVNGEWGGDLLVPVEAGSGKHDLYFEIINTTNKAPDGMVRISEIELQYAEAAVADPQLQAYRKELREIQTQRVDYTPVMKPKVTAMERQTKLFDRGNWMVQTTPLEGGVPRVMLQGEEMPANRLAFARWLVSEDNPLTARVIVNRFWARIFGRGLIETLEDFGTQSDPPTHPELLDHLALRFMQEHGWSVKSLLREIVTSATYRQSSKANAQKLELDPDNRWLSRGPRFRLTAEQIRDQALAVSGLLNDSIGGRSVMPPQPEGVWQIVYSGEQWRTSSDSMRHRRGLYTYWKRTTPYPSMIAFDSPSREFCVSRRIRTNTPLQALVTLNDPAFLEAAQALAQRMREAGGQDLEAAIRAGYKRALGQEADAETVAILRDLHLRAQSEMDGPTARARTIAFTEDPNEIELTDPMAVVANAILNLDGFLTKQ</sequence>
<evidence type="ECO:0000313" key="7">
    <source>
        <dbReference type="Proteomes" id="UP000223913"/>
    </source>
</evidence>
<feature type="domain" description="Cytochrome c" evidence="5">
    <location>
        <begin position="32"/>
        <end position="123"/>
    </location>
</feature>
<dbReference type="Gene3D" id="2.60.120.260">
    <property type="entry name" value="Galactose-binding domain-like"/>
    <property type="match status" value="1"/>
</dbReference>
<dbReference type="SUPFAM" id="SSF46626">
    <property type="entry name" value="Cytochrome c"/>
    <property type="match status" value="1"/>
</dbReference>
<dbReference type="Gene3D" id="1.10.760.10">
    <property type="entry name" value="Cytochrome c-like domain"/>
    <property type="match status" value="1"/>
</dbReference>
<reference evidence="6 7" key="1">
    <citation type="submission" date="2017-10" db="EMBL/GenBank/DDBJ databases">
        <title>The draft genome sequence of Lewinella nigricans NBRC 102662.</title>
        <authorList>
            <person name="Wang K."/>
        </authorList>
    </citation>
    <scope>NUCLEOTIDE SEQUENCE [LARGE SCALE GENOMIC DNA]</scope>
    <source>
        <strain evidence="6 7">NBRC 102662</strain>
    </source>
</reference>
<dbReference type="InterPro" id="IPR036909">
    <property type="entry name" value="Cyt_c-like_dom_sf"/>
</dbReference>
<evidence type="ECO:0000259" key="5">
    <source>
        <dbReference type="PROSITE" id="PS51007"/>
    </source>
</evidence>
<dbReference type="PROSITE" id="PS51007">
    <property type="entry name" value="CYTC"/>
    <property type="match status" value="1"/>
</dbReference>
<dbReference type="InterPro" id="IPR011429">
    <property type="entry name" value="Cyt_c_Planctomycete-type"/>
</dbReference>
<dbReference type="PANTHER" id="PTHR35889">
    <property type="entry name" value="CYCLOINULO-OLIGOSACCHARIDE FRUCTANOTRANSFERASE-RELATED"/>
    <property type="match status" value="1"/>
</dbReference>
<keyword evidence="7" id="KW-1185">Reference proteome</keyword>
<keyword evidence="1 4" id="KW-0349">Heme</keyword>
<dbReference type="InterPro" id="IPR011444">
    <property type="entry name" value="DUF1549"/>
</dbReference>
<dbReference type="OrthoDB" id="175047at2"/>
<evidence type="ECO:0000256" key="2">
    <source>
        <dbReference type="ARBA" id="ARBA00022723"/>
    </source>
</evidence>
<evidence type="ECO:0000256" key="4">
    <source>
        <dbReference type="PROSITE-ProRule" id="PRU00433"/>
    </source>
</evidence>
<dbReference type="RefSeq" id="WP_099148862.1">
    <property type="nucleotide sequence ID" value="NZ_PDUD01000006.1"/>
</dbReference>
<dbReference type="EMBL" id="PDUD01000006">
    <property type="protein sequence ID" value="PHN07753.1"/>
    <property type="molecule type" value="Genomic_DNA"/>
</dbReference>
<dbReference type="Pfam" id="PF07635">
    <property type="entry name" value="PSCyt1"/>
    <property type="match status" value="1"/>
</dbReference>
<evidence type="ECO:0000256" key="1">
    <source>
        <dbReference type="ARBA" id="ARBA00022617"/>
    </source>
</evidence>
<keyword evidence="2 4" id="KW-0479">Metal-binding</keyword>
<dbReference type="Proteomes" id="UP000223913">
    <property type="component" value="Unassembled WGS sequence"/>
</dbReference>
<dbReference type="GO" id="GO:0020037">
    <property type="term" value="F:heme binding"/>
    <property type="evidence" value="ECO:0007669"/>
    <property type="project" value="InterPro"/>
</dbReference>
<dbReference type="PANTHER" id="PTHR35889:SF3">
    <property type="entry name" value="F-BOX DOMAIN-CONTAINING PROTEIN"/>
    <property type="match status" value="1"/>
</dbReference>
<dbReference type="Pfam" id="PF07587">
    <property type="entry name" value="PSD1"/>
    <property type="match status" value="1"/>
</dbReference>
<dbReference type="GO" id="GO:0009055">
    <property type="term" value="F:electron transfer activity"/>
    <property type="evidence" value="ECO:0007669"/>
    <property type="project" value="InterPro"/>
</dbReference>
<evidence type="ECO:0000313" key="6">
    <source>
        <dbReference type="EMBL" id="PHN07753.1"/>
    </source>
</evidence>
<accession>A0A2D0NJ23</accession>
<comment type="caution">
    <text evidence="6">The sequence shown here is derived from an EMBL/GenBank/DDBJ whole genome shotgun (WGS) entry which is preliminary data.</text>
</comment>